<dbReference type="RefSeq" id="WP_152124894.1">
    <property type="nucleotide sequence ID" value="NZ_WELI01000005.1"/>
</dbReference>
<dbReference type="EMBL" id="WELI01000005">
    <property type="protein sequence ID" value="KAB7730298.1"/>
    <property type="molecule type" value="Genomic_DNA"/>
</dbReference>
<comment type="caution">
    <text evidence="4">The sequence shown here is derived from an EMBL/GenBank/DDBJ whole genome shotgun (WGS) entry which is preliminary data.</text>
</comment>
<feature type="domain" description="Conserved virulence factor B-like winged helix" evidence="3">
    <location>
        <begin position="219"/>
        <end position="276"/>
    </location>
</feature>
<dbReference type="InterPro" id="IPR012340">
    <property type="entry name" value="NA-bd_OB-fold"/>
</dbReference>
<dbReference type="SUPFAM" id="SSF50249">
    <property type="entry name" value="Nucleic acid-binding proteins"/>
    <property type="match status" value="1"/>
</dbReference>
<dbReference type="PIRSF" id="PIRSF012524">
    <property type="entry name" value="YitL_S1"/>
    <property type="match status" value="1"/>
</dbReference>
<evidence type="ECO:0000259" key="2">
    <source>
        <dbReference type="Pfam" id="PF13509"/>
    </source>
</evidence>
<evidence type="ECO:0000313" key="5">
    <source>
        <dbReference type="Proteomes" id="UP000488299"/>
    </source>
</evidence>
<dbReference type="PANTHER" id="PTHR37296:SF1">
    <property type="entry name" value="CONSERVED VIRULENCE FACTOR B"/>
    <property type="match status" value="1"/>
</dbReference>
<feature type="domain" description="Conserved virulence factor B first S1" evidence="2">
    <location>
        <begin position="76"/>
        <end position="122"/>
    </location>
</feature>
<reference evidence="4 5" key="1">
    <citation type="submission" date="2019-10" db="EMBL/GenBank/DDBJ databases">
        <title>Rudanella paleaurantiibacter sp. nov., isolated from sludge.</title>
        <authorList>
            <person name="Xu S.Q."/>
        </authorList>
    </citation>
    <scope>NUCLEOTIDE SEQUENCE [LARGE SCALE GENOMIC DNA]</scope>
    <source>
        <strain evidence="4 5">HX-22-17</strain>
    </source>
</reference>
<dbReference type="AlphaFoldDB" id="A0A7J5TYS5"/>
<sequence length="277" mass="31793">MIELGRINRLRALRLTSVGMFLGHESGEEVLLPNKYVPQTLREDEFIDVFVYTDSEDRIIATTLHPTVQRDEFGALRVVSVTSYGAFLDWGLEKDLLVPHREQAQPMEVGQSYVVFVYYDETTDRLVGSSRINRFIEEGRMPDLEEGDEVNLLIYERTDLGHNAVVDNRYRGLLYASETFRALRPGDQLTGYVKRIRDDYRIDLTLQKPGFEGIEPNAQAILTKLQQSGGFLPLTDHSDPQVIYRTLEMSKKTFKKAIGTLYRERKISLEEGGIRLL</sequence>
<dbReference type="PANTHER" id="PTHR37296">
    <property type="entry name" value="CONSERVED VIRULENCE FACTOR B"/>
    <property type="match status" value="1"/>
</dbReference>
<name>A0A7J5TYS5_9BACT</name>
<dbReference type="InterPro" id="IPR040764">
    <property type="entry name" value="CvfB_WH"/>
</dbReference>
<dbReference type="Pfam" id="PF17783">
    <property type="entry name" value="WHD_CvfB"/>
    <property type="match status" value="1"/>
</dbReference>
<keyword evidence="5" id="KW-1185">Reference proteome</keyword>
<comment type="similarity">
    <text evidence="1">Belongs to the CvfB family.</text>
</comment>
<dbReference type="Pfam" id="PF13509">
    <property type="entry name" value="S1_2"/>
    <property type="match status" value="2"/>
</dbReference>
<evidence type="ECO:0000313" key="4">
    <source>
        <dbReference type="EMBL" id="KAB7730298.1"/>
    </source>
</evidence>
<gene>
    <name evidence="4" type="ORF">F5984_14130</name>
</gene>
<evidence type="ECO:0000259" key="3">
    <source>
        <dbReference type="Pfam" id="PF17783"/>
    </source>
</evidence>
<dbReference type="InterPro" id="IPR039566">
    <property type="entry name" value="CvfB_S1_st"/>
</dbReference>
<proteinExistence type="inferred from homology"/>
<organism evidence="4 5">
    <name type="scientific">Rudanella paleaurantiibacter</name>
    <dbReference type="NCBI Taxonomy" id="2614655"/>
    <lineage>
        <taxon>Bacteria</taxon>
        <taxon>Pseudomonadati</taxon>
        <taxon>Bacteroidota</taxon>
        <taxon>Cytophagia</taxon>
        <taxon>Cytophagales</taxon>
        <taxon>Cytophagaceae</taxon>
        <taxon>Rudanella</taxon>
    </lineage>
</organism>
<protein>
    <submittedName>
        <fullName evidence="4">GntR family transcriptional regulator</fullName>
    </submittedName>
</protein>
<dbReference type="Gene3D" id="1.10.10.10">
    <property type="entry name" value="Winged helix-like DNA-binding domain superfamily/Winged helix DNA-binding domain"/>
    <property type="match status" value="1"/>
</dbReference>
<dbReference type="Gene3D" id="2.40.50.140">
    <property type="entry name" value="Nucleic acid-binding proteins"/>
    <property type="match status" value="2"/>
</dbReference>
<evidence type="ECO:0000256" key="1">
    <source>
        <dbReference type="PIRNR" id="PIRNR012524"/>
    </source>
</evidence>
<dbReference type="InterPro" id="IPR014464">
    <property type="entry name" value="CvfB_fam"/>
</dbReference>
<dbReference type="Proteomes" id="UP000488299">
    <property type="component" value="Unassembled WGS sequence"/>
</dbReference>
<dbReference type="InterPro" id="IPR036388">
    <property type="entry name" value="WH-like_DNA-bd_sf"/>
</dbReference>
<accession>A0A7J5TYS5</accession>
<feature type="domain" description="Conserved virulence factor B first S1" evidence="2">
    <location>
        <begin position="4"/>
        <end position="63"/>
    </location>
</feature>